<dbReference type="EMBL" id="BIFT01000001">
    <property type="protein sequence ID" value="GCE28680.1"/>
    <property type="molecule type" value="Genomic_DNA"/>
</dbReference>
<evidence type="ECO:0000256" key="1">
    <source>
        <dbReference type="SAM" id="MobiDB-lite"/>
    </source>
</evidence>
<feature type="region of interest" description="Disordered" evidence="1">
    <location>
        <begin position="1"/>
        <end position="53"/>
    </location>
</feature>
<evidence type="ECO:0000313" key="2">
    <source>
        <dbReference type="EMBL" id="GCE28680.1"/>
    </source>
</evidence>
<dbReference type="Proteomes" id="UP000287171">
    <property type="component" value="Unassembled WGS sequence"/>
</dbReference>
<protein>
    <submittedName>
        <fullName evidence="2">Uncharacterized protein</fullName>
    </submittedName>
</protein>
<gene>
    <name evidence="2" type="ORF">KDA_41640</name>
</gene>
<reference evidence="3" key="1">
    <citation type="submission" date="2018-12" db="EMBL/GenBank/DDBJ databases">
        <title>Tengunoibacter tsumagoiensis gen. nov., sp. nov., Dictyobacter kobayashii sp. nov., D. alpinus sp. nov., and D. joshuensis sp. nov. and description of Dictyobacteraceae fam. nov. within the order Ktedonobacterales isolated from Tengu-no-mugimeshi.</title>
        <authorList>
            <person name="Wang C.M."/>
            <person name="Zheng Y."/>
            <person name="Sakai Y."/>
            <person name="Toyoda A."/>
            <person name="Minakuchi Y."/>
            <person name="Abe K."/>
            <person name="Yokota A."/>
            <person name="Yabe S."/>
        </authorList>
    </citation>
    <scope>NUCLEOTIDE SEQUENCE [LARGE SCALE GENOMIC DNA]</scope>
    <source>
        <strain evidence="3">Uno16</strain>
    </source>
</reference>
<dbReference type="AlphaFoldDB" id="A0A402BBL2"/>
<evidence type="ECO:0000313" key="3">
    <source>
        <dbReference type="Proteomes" id="UP000287171"/>
    </source>
</evidence>
<sequence>MIFFIPACGGKGEKGKSAGDTPAPPAGGPGRPSCTSRPGPRMRRVDQTGAHAAGGLDWSAGASRYGCFI</sequence>
<proteinExistence type="predicted"/>
<organism evidence="2 3">
    <name type="scientific">Dictyobacter alpinus</name>
    <dbReference type="NCBI Taxonomy" id="2014873"/>
    <lineage>
        <taxon>Bacteria</taxon>
        <taxon>Bacillati</taxon>
        <taxon>Chloroflexota</taxon>
        <taxon>Ktedonobacteria</taxon>
        <taxon>Ktedonobacterales</taxon>
        <taxon>Dictyobacteraceae</taxon>
        <taxon>Dictyobacter</taxon>
    </lineage>
</organism>
<keyword evidence="3" id="KW-1185">Reference proteome</keyword>
<name>A0A402BBL2_9CHLR</name>
<comment type="caution">
    <text evidence="2">The sequence shown here is derived from an EMBL/GenBank/DDBJ whole genome shotgun (WGS) entry which is preliminary data.</text>
</comment>
<accession>A0A402BBL2</accession>